<name>A0ABD3F9U2_9STRA</name>
<organism evidence="1 2">
    <name type="scientific">Phytophthora oleae</name>
    <dbReference type="NCBI Taxonomy" id="2107226"/>
    <lineage>
        <taxon>Eukaryota</taxon>
        <taxon>Sar</taxon>
        <taxon>Stramenopiles</taxon>
        <taxon>Oomycota</taxon>
        <taxon>Peronosporomycetes</taxon>
        <taxon>Peronosporales</taxon>
        <taxon>Peronosporaceae</taxon>
        <taxon>Phytophthora</taxon>
    </lineage>
</organism>
<protein>
    <recommendedName>
        <fullName evidence="3">PiggyBac transposable element-derived protein domain-containing protein</fullName>
    </recommendedName>
</protein>
<accession>A0ABD3F9U2</accession>
<gene>
    <name evidence="1" type="ORF">V7S43_011534</name>
</gene>
<dbReference type="AlphaFoldDB" id="A0ABD3F9U2"/>
<dbReference type="Proteomes" id="UP001632037">
    <property type="component" value="Unassembled WGS sequence"/>
</dbReference>
<proteinExistence type="predicted"/>
<dbReference type="EMBL" id="JBIMZQ010000027">
    <property type="protein sequence ID" value="KAL3663648.1"/>
    <property type="molecule type" value="Genomic_DNA"/>
</dbReference>
<sequence>MIHLRVESVSRRRLTPEDGNVRTAEEAVDRYNKVMSRKRKAMDHTAPFSKCDKTLTDDMHKYITTEDYTQEAEQIPAVYVEDINREYAKNMMARGVPWRHMQIRQTLCQGAFVKSPRGSGPLWFGRTRVHQTASFNRAKCVDYLLRFRKCC</sequence>
<evidence type="ECO:0008006" key="3">
    <source>
        <dbReference type="Google" id="ProtNLM"/>
    </source>
</evidence>
<reference evidence="1 2" key="1">
    <citation type="submission" date="2024-09" db="EMBL/GenBank/DDBJ databases">
        <title>Genome sequencing and assembly of Phytophthora oleae, isolate VK10A, causative agent of rot of olive drupes.</title>
        <authorList>
            <person name="Conti Taguali S."/>
            <person name="Riolo M."/>
            <person name="La Spada F."/>
            <person name="Cacciola S.O."/>
            <person name="Dionisio G."/>
        </authorList>
    </citation>
    <scope>NUCLEOTIDE SEQUENCE [LARGE SCALE GENOMIC DNA]</scope>
    <source>
        <strain evidence="1 2">VK10A</strain>
    </source>
</reference>
<keyword evidence="2" id="KW-1185">Reference proteome</keyword>
<comment type="caution">
    <text evidence="1">The sequence shown here is derived from an EMBL/GenBank/DDBJ whole genome shotgun (WGS) entry which is preliminary data.</text>
</comment>
<evidence type="ECO:0000313" key="2">
    <source>
        <dbReference type="Proteomes" id="UP001632037"/>
    </source>
</evidence>
<evidence type="ECO:0000313" key="1">
    <source>
        <dbReference type="EMBL" id="KAL3663648.1"/>
    </source>
</evidence>